<evidence type="ECO:0000313" key="1">
    <source>
        <dbReference type="EMBL" id="QOL49458.1"/>
    </source>
</evidence>
<dbReference type="PANTHER" id="PTHR30093:SF47">
    <property type="entry name" value="TYPE IV PILUS NON-CORE MINOR PILIN PILE"/>
    <property type="match status" value="1"/>
</dbReference>
<dbReference type="SUPFAM" id="SSF54523">
    <property type="entry name" value="Pili subunits"/>
    <property type="match status" value="1"/>
</dbReference>
<gene>
    <name evidence="1" type="ORF">LPB04_21620</name>
</gene>
<protein>
    <submittedName>
        <fullName evidence="1">Type IV pilin protein</fullName>
    </submittedName>
</protein>
<dbReference type="EMBL" id="CP062941">
    <property type="protein sequence ID" value="QOL49458.1"/>
    <property type="molecule type" value="Genomic_DNA"/>
</dbReference>
<dbReference type="Pfam" id="PF16732">
    <property type="entry name" value="ComP_DUS"/>
    <property type="match status" value="1"/>
</dbReference>
<dbReference type="AlphaFoldDB" id="A0A7L9U391"/>
<dbReference type="InterPro" id="IPR045584">
    <property type="entry name" value="Pilin-like"/>
</dbReference>
<dbReference type="GO" id="GO:0043683">
    <property type="term" value="P:type IV pilus assembly"/>
    <property type="evidence" value="ECO:0007669"/>
    <property type="project" value="InterPro"/>
</dbReference>
<evidence type="ECO:0000313" key="2">
    <source>
        <dbReference type="Proteomes" id="UP000593875"/>
    </source>
</evidence>
<name>A0A7L9U391_9BURK</name>
<dbReference type="PROSITE" id="PS00409">
    <property type="entry name" value="PROKAR_NTER_METHYL"/>
    <property type="match status" value="1"/>
</dbReference>
<sequence>MGRGFTLIEAMVVLLIVSVLASLAWPSYAGYLTRTRRMEGKVALVAAMLQQEQYHATHHTYAAFSKAEPVDGLPWWSGSAAAASYYELDAEACPGSELRDCVRLRARPGTGNVDARFTDPECGTLTLSSRGEQGASGQSTRCWP</sequence>
<accession>A0A7L9U391</accession>
<dbReference type="Pfam" id="PF07963">
    <property type="entry name" value="N_methyl"/>
    <property type="match status" value="1"/>
</dbReference>
<keyword evidence="2" id="KW-1185">Reference proteome</keyword>
<dbReference type="KEGG" id="mlir:LPB04_21620"/>
<dbReference type="Proteomes" id="UP000593875">
    <property type="component" value="Chromosome"/>
</dbReference>
<organism evidence="1 2">
    <name type="scientific">Massilia litorea</name>
    <dbReference type="NCBI Taxonomy" id="2769491"/>
    <lineage>
        <taxon>Bacteria</taxon>
        <taxon>Pseudomonadati</taxon>
        <taxon>Pseudomonadota</taxon>
        <taxon>Betaproteobacteria</taxon>
        <taxon>Burkholderiales</taxon>
        <taxon>Oxalobacteraceae</taxon>
        <taxon>Telluria group</taxon>
        <taxon>Massilia</taxon>
    </lineage>
</organism>
<dbReference type="RefSeq" id="WP_193686497.1">
    <property type="nucleotide sequence ID" value="NZ_CP062941.1"/>
</dbReference>
<dbReference type="Gene3D" id="3.30.700.10">
    <property type="entry name" value="Glycoprotein, Type 4 Pilin"/>
    <property type="match status" value="1"/>
</dbReference>
<dbReference type="NCBIfam" id="TIGR02532">
    <property type="entry name" value="IV_pilin_GFxxxE"/>
    <property type="match status" value="1"/>
</dbReference>
<proteinExistence type="predicted"/>
<reference evidence="1 2" key="1">
    <citation type="submission" date="2020-10" db="EMBL/GenBank/DDBJ databases">
        <title>Genome sequencing of Massilia sp. LPB0304.</title>
        <authorList>
            <person name="Kim J."/>
        </authorList>
    </citation>
    <scope>NUCLEOTIDE SEQUENCE [LARGE SCALE GENOMIC DNA]</scope>
    <source>
        <strain evidence="1 2">LPB0304</strain>
    </source>
</reference>
<dbReference type="InterPro" id="IPR031982">
    <property type="entry name" value="PilE-like"/>
</dbReference>
<dbReference type="InterPro" id="IPR012902">
    <property type="entry name" value="N_methyl_site"/>
</dbReference>
<dbReference type="PANTHER" id="PTHR30093">
    <property type="entry name" value="GENERAL SECRETION PATHWAY PROTEIN G"/>
    <property type="match status" value="1"/>
</dbReference>